<feature type="region of interest" description="Disordered" evidence="1">
    <location>
        <begin position="100"/>
        <end position="154"/>
    </location>
</feature>
<reference evidence="2" key="1">
    <citation type="submission" date="2021-03" db="EMBL/GenBank/DDBJ databases">
        <title>Draft genome sequence of rust myrtle Austropuccinia psidii MF-1, a brazilian biotype.</title>
        <authorList>
            <person name="Quecine M.C."/>
            <person name="Pachon D.M.R."/>
            <person name="Bonatelli M.L."/>
            <person name="Correr F.H."/>
            <person name="Franceschini L.M."/>
            <person name="Leite T.F."/>
            <person name="Margarido G.R.A."/>
            <person name="Almeida C.A."/>
            <person name="Ferrarezi J.A."/>
            <person name="Labate C.A."/>
        </authorList>
    </citation>
    <scope>NUCLEOTIDE SEQUENCE</scope>
    <source>
        <strain evidence="2">MF-1</strain>
    </source>
</reference>
<dbReference type="EMBL" id="AVOT02060653">
    <property type="protein sequence ID" value="MBW0554085.1"/>
    <property type="molecule type" value="Genomic_DNA"/>
</dbReference>
<protein>
    <submittedName>
        <fullName evidence="2">Uncharacterized protein</fullName>
    </submittedName>
</protein>
<keyword evidence="3" id="KW-1185">Reference proteome</keyword>
<dbReference type="AlphaFoldDB" id="A0A9Q3J0X2"/>
<sequence length="528" mass="61913">MSPLHLRNLGFQRNQPEDREGSSRTRRPGRGHLGHSGGWQDTEGNHTHPAMHFPIQLETQARGLERYGSSSSAPPTPQRFISMEHGQQIQRPYSNHQRLEAHQAVQTPGRKGKQDKGQSSHYPSYRRTADPDRAYSDSFRLTRRRPNQLSSGFTPFRNQQISVQESPFFTIPGIFQEKTRIQRQKQDHLQPEEERVGLNDPEAVGFGERSAQEPEVVVNHSRVSSPINRNITPTQIDHNFVTPKSNLNSDELWLKMSQFVELTQNQSSELQESHERMKTLTTSMDKIVKTLQAGHAQLSKSCEETNKRLNLVFEEQHHRKRDRDCLYQDIKKLFKVYHNLKPQQQGHIMDNPYHQEEIKTDFILVNKKRSPSQYQDGDNMSYSEKEALKQLPEASSWPKFSGTGEYDHMDLIHYIYGTFIDVPNIPDYWITARCNTEYKEHASIWYTEMKEIHGRRNWPWWKSQIIQKYSNGTCIWQKTMSFENDQYSVDKDPYEWCLRQSKRIKAIDPQMKIQMRNHKLLTQMPGEL</sequence>
<gene>
    <name evidence="2" type="ORF">O181_093800</name>
</gene>
<comment type="caution">
    <text evidence="2">The sequence shown here is derived from an EMBL/GenBank/DDBJ whole genome shotgun (WGS) entry which is preliminary data.</text>
</comment>
<organism evidence="2 3">
    <name type="scientific">Austropuccinia psidii MF-1</name>
    <dbReference type="NCBI Taxonomy" id="1389203"/>
    <lineage>
        <taxon>Eukaryota</taxon>
        <taxon>Fungi</taxon>
        <taxon>Dikarya</taxon>
        <taxon>Basidiomycota</taxon>
        <taxon>Pucciniomycotina</taxon>
        <taxon>Pucciniomycetes</taxon>
        <taxon>Pucciniales</taxon>
        <taxon>Sphaerophragmiaceae</taxon>
        <taxon>Austropuccinia</taxon>
    </lineage>
</organism>
<dbReference type="Proteomes" id="UP000765509">
    <property type="component" value="Unassembled WGS sequence"/>
</dbReference>
<evidence type="ECO:0000256" key="1">
    <source>
        <dbReference type="SAM" id="MobiDB-lite"/>
    </source>
</evidence>
<name>A0A9Q3J0X2_9BASI</name>
<evidence type="ECO:0000313" key="2">
    <source>
        <dbReference type="EMBL" id="MBW0554085.1"/>
    </source>
</evidence>
<evidence type="ECO:0000313" key="3">
    <source>
        <dbReference type="Proteomes" id="UP000765509"/>
    </source>
</evidence>
<proteinExistence type="predicted"/>
<accession>A0A9Q3J0X2</accession>
<feature type="compositionally biased region" description="Basic residues" evidence="1">
    <location>
        <begin position="24"/>
        <end position="33"/>
    </location>
</feature>
<feature type="region of interest" description="Disordered" evidence="1">
    <location>
        <begin position="1"/>
        <end position="49"/>
    </location>
</feature>